<dbReference type="CDD" id="cd15482">
    <property type="entry name" value="Sialidase_non-viral"/>
    <property type="match status" value="2"/>
</dbReference>
<protein>
    <submittedName>
        <fullName evidence="3">RICIN domain-containing protein</fullName>
    </submittedName>
</protein>
<dbReference type="PANTHER" id="PTHR38792">
    <property type="entry name" value="BNR/ASP-BOX REPEAT DOMAIN PROTEIN (AFU_ORTHOLOGUE AFUA_7G06430)-RELATED"/>
    <property type="match status" value="1"/>
</dbReference>
<dbReference type="Gene3D" id="2.80.10.50">
    <property type="match status" value="6"/>
</dbReference>
<reference evidence="3 4" key="1">
    <citation type="submission" date="2024-08" db="EMBL/GenBank/DDBJ databases">
        <authorList>
            <person name="Lu H."/>
        </authorList>
    </citation>
    <scope>NUCLEOTIDE SEQUENCE [LARGE SCALE GENOMIC DNA]</scope>
    <source>
        <strain evidence="3 4">BYS78W</strain>
    </source>
</reference>
<dbReference type="SUPFAM" id="SSF50939">
    <property type="entry name" value="Sialidases"/>
    <property type="match status" value="1"/>
</dbReference>
<dbReference type="Gene3D" id="2.120.10.10">
    <property type="match status" value="1"/>
</dbReference>
<dbReference type="PANTHER" id="PTHR38792:SF3">
    <property type="entry name" value="BNR_ASP-BOX REPEAT DOMAIN PROTEIN (AFU_ORTHOLOGUE AFUA_7G06430)-RELATED"/>
    <property type="match status" value="1"/>
</dbReference>
<dbReference type="InterPro" id="IPR036278">
    <property type="entry name" value="Sialidase_sf"/>
</dbReference>
<gene>
    <name evidence="3" type="ORF">ACG04R_15800</name>
</gene>
<evidence type="ECO:0000259" key="2">
    <source>
        <dbReference type="SMART" id="SM00458"/>
    </source>
</evidence>
<dbReference type="EMBL" id="JBIGIC010000007">
    <property type="protein sequence ID" value="MFG6488149.1"/>
    <property type="molecule type" value="Genomic_DNA"/>
</dbReference>
<dbReference type="RefSeq" id="WP_394412434.1">
    <property type="nucleotide sequence ID" value="NZ_JBIGIC010000007.1"/>
</dbReference>
<dbReference type="Pfam" id="PF13088">
    <property type="entry name" value="BNR_2"/>
    <property type="match status" value="1"/>
</dbReference>
<dbReference type="Proteomes" id="UP001606134">
    <property type="component" value="Unassembled WGS sequence"/>
</dbReference>
<dbReference type="InterPro" id="IPR000772">
    <property type="entry name" value="Ricin_B_lectin"/>
</dbReference>
<dbReference type="PROSITE" id="PS50231">
    <property type="entry name" value="RICIN_B_LECTIN"/>
    <property type="match status" value="2"/>
</dbReference>
<accession>A0ABW7HE02</accession>
<dbReference type="CDD" id="cd00161">
    <property type="entry name" value="beta-trefoil_Ricin-like"/>
    <property type="match status" value="2"/>
</dbReference>
<proteinExistence type="predicted"/>
<keyword evidence="4" id="KW-1185">Reference proteome</keyword>
<evidence type="ECO:0000313" key="3">
    <source>
        <dbReference type="EMBL" id="MFG6488149.1"/>
    </source>
</evidence>
<feature type="chain" id="PRO_5046362901" evidence="1">
    <location>
        <begin position="30"/>
        <end position="665"/>
    </location>
</feature>
<dbReference type="InterPro" id="IPR011040">
    <property type="entry name" value="Sialidase"/>
</dbReference>
<feature type="signal peptide" evidence="1">
    <location>
        <begin position="1"/>
        <end position="29"/>
    </location>
</feature>
<comment type="caution">
    <text evidence="3">The sequence shown here is derived from an EMBL/GenBank/DDBJ whole genome shotgun (WGS) entry which is preliminary data.</text>
</comment>
<feature type="domain" description="Ricin B lectin" evidence="2">
    <location>
        <begin position="380"/>
        <end position="517"/>
    </location>
</feature>
<organism evidence="3 4">
    <name type="scientific">Pelomonas candidula</name>
    <dbReference type="NCBI Taxonomy" id="3299025"/>
    <lineage>
        <taxon>Bacteria</taxon>
        <taxon>Pseudomonadati</taxon>
        <taxon>Pseudomonadota</taxon>
        <taxon>Betaproteobacteria</taxon>
        <taxon>Burkholderiales</taxon>
        <taxon>Sphaerotilaceae</taxon>
        <taxon>Roseateles</taxon>
    </lineage>
</organism>
<feature type="domain" description="Ricin B lectin" evidence="2">
    <location>
        <begin position="526"/>
        <end position="663"/>
    </location>
</feature>
<dbReference type="SMART" id="SM00458">
    <property type="entry name" value="RICIN"/>
    <property type="match status" value="2"/>
</dbReference>
<keyword evidence="1" id="KW-0732">Signal</keyword>
<evidence type="ECO:0000313" key="4">
    <source>
        <dbReference type="Proteomes" id="UP001606134"/>
    </source>
</evidence>
<dbReference type="Pfam" id="PF14200">
    <property type="entry name" value="RicinB_lectin_2"/>
    <property type="match status" value="2"/>
</dbReference>
<sequence length="665" mass="71129">MSMMKTWSGRWLLALMTALLALASFAARANDVVLNTTQDSFYPRMIRLAASGGANGRLIASHDLGGSQSLIYESTNQGASWTQVGSITVPETWHCCSTLWEVPQTLGSTTAGTLFWATTGRNGTNAYSLRVYRSTDVGRTWTQLSVPATGSTGIWEPEFIVDSAGRLVMFYSSEEYKAGGYNQLLAHKVSTDGGVSWSADTIDVGISDNGDLRPGMAVVRKLPNGTYVMTYEICGSRGCDVYIRTSSNGSSWGTASDMGTRVESTAGHHFSNTPTVTWMNDGSSQGRLLVIGQMLRRNSDNSVDDDNTGRVYMFNTAGGTGTWTEAATPLATPTGTGGDACTNYSTQLLASADNTRVLELAGMSCRIQFASAPLNNPVADGVYRLVSKNSGKVLDVAGCSTTPGANVQQYTWIGGDCQRWKVANTANGLYTITAQHSGQALDVNGCSTTAGGNVQQYTANGLACQQWRIEPVGDGYYRVVNQNSGLVLDVNACSTAAGANVQQWTWLGGDCQRWHFERVSPNSVANGTYKVISKQSSQALDVNACSTAAGGNIQQWPYSGANCQRWNVTMTSDGFYEFTSVNSGLKMDVDSGSLQMGANVRQWTSNNAAAQRWGIESVGAGYVRIVNKNSGRVLDVTGCSTANGANVEQWEWLGGDCQRWQLAAP</sequence>
<evidence type="ECO:0000256" key="1">
    <source>
        <dbReference type="SAM" id="SignalP"/>
    </source>
</evidence>
<dbReference type="InterPro" id="IPR035992">
    <property type="entry name" value="Ricin_B-like_lectins"/>
</dbReference>
<name>A0ABW7HE02_9BURK</name>
<dbReference type="SUPFAM" id="SSF50370">
    <property type="entry name" value="Ricin B-like lectins"/>
    <property type="match status" value="2"/>
</dbReference>